<dbReference type="PANTHER" id="PTHR24030:SF0">
    <property type="entry name" value="PROTEIN CMSS1"/>
    <property type="match status" value="1"/>
</dbReference>
<proteinExistence type="predicted"/>
<feature type="compositionally biased region" description="Basic and acidic residues" evidence="1">
    <location>
        <begin position="107"/>
        <end position="116"/>
    </location>
</feature>
<protein>
    <submittedName>
        <fullName evidence="2">Uncharacterized protein</fullName>
    </submittedName>
</protein>
<gene>
    <name evidence="2" type="ORF">TWF730_001432</name>
</gene>
<dbReference type="InterPro" id="IPR032704">
    <property type="entry name" value="Cms1"/>
</dbReference>
<evidence type="ECO:0000313" key="2">
    <source>
        <dbReference type="EMBL" id="KAK6341948.1"/>
    </source>
</evidence>
<reference evidence="2 3" key="1">
    <citation type="submission" date="2019-10" db="EMBL/GenBank/DDBJ databases">
        <authorList>
            <person name="Palmer J.M."/>
        </authorList>
    </citation>
    <scope>NUCLEOTIDE SEQUENCE [LARGE SCALE GENOMIC DNA]</scope>
    <source>
        <strain evidence="2 3">TWF730</strain>
    </source>
</reference>
<comment type="caution">
    <text evidence="2">The sequence shown here is derived from an EMBL/GenBank/DDBJ whole genome shotgun (WGS) entry which is preliminary data.</text>
</comment>
<dbReference type="InterPro" id="IPR027417">
    <property type="entry name" value="P-loop_NTPase"/>
</dbReference>
<dbReference type="GO" id="GO:0005634">
    <property type="term" value="C:nucleus"/>
    <property type="evidence" value="ECO:0007669"/>
    <property type="project" value="TreeGrafter"/>
</dbReference>
<name>A0AAV9UHM6_9PEZI</name>
<dbReference type="AlphaFoldDB" id="A0AAV9UHM6"/>
<organism evidence="2 3">
    <name type="scientific">Orbilia blumenaviensis</name>
    <dbReference type="NCBI Taxonomy" id="1796055"/>
    <lineage>
        <taxon>Eukaryota</taxon>
        <taxon>Fungi</taxon>
        <taxon>Dikarya</taxon>
        <taxon>Ascomycota</taxon>
        <taxon>Pezizomycotina</taxon>
        <taxon>Orbiliomycetes</taxon>
        <taxon>Orbiliales</taxon>
        <taxon>Orbiliaceae</taxon>
        <taxon>Orbilia</taxon>
    </lineage>
</organism>
<feature type="compositionally biased region" description="Polar residues" evidence="1">
    <location>
        <begin position="64"/>
        <end position="76"/>
    </location>
</feature>
<dbReference type="Gene3D" id="3.40.50.300">
    <property type="entry name" value="P-loop containing nucleotide triphosphate hydrolases"/>
    <property type="match status" value="1"/>
</dbReference>
<dbReference type="EMBL" id="JAVHNS010000010">
    <property type="protein sequence ID" value="KAK6341948.1"/>
    <property type="molecule type" value="Genomic_DNA"/>
</dbReference>
<feature type="region of interest" description="Disordered" evidence="1">
    <location>
        <begin position="1"/>
        <end position="118"/>
    </location>
</feature>
<feature type="compositionally biased region" description="Basic and acidic residues" evidence="1">
    <location>
        <begin position="35"/>
        <end position="47"/>
    </location>
</feature>
<dbReference type="PANTHER" id="PTHR24030">
    <property type="entry name" value="PROTEIN CMSS1"/>
    <property type="match status" value="1"/>
</dbReference>
<evidence type="ECO:0000256" key="1">
    <source>
        <dbReference type="SAM" id="MobiDB-lite"/>
    </source>
</evidence>
<sequence>MEDDYDSGEDIIATSTGAVTTANELSRRKRKRAKREAEQLQAHEEARQVPAAKKLRTSPDAESAPTNPKESNTKPGNSKGKTGAGGKQDAKGKGKGNVKGNGKGKPMAKDGGKEDASSIDDSIAMMDPKIMADYVAQRIQKFNKDLSTVELGDRIPSESIYIDTTAHTAQRSLQNLCDYMEKFCTKKGQSSISHLKSSPKAPGAPHTIFISPAALRAADVVRIMRKYQTTDSQIAKFFAKHVKLSEHVEYAKKTRIGIAVGTPARLLDLIKDGAVQIKYLQRVVLDVSYSDAKKRGLWDIKEVQDKLVELLAVEGVRKRLEGGGEEDSRGLMFY</sequence>
<feature type="compositionally biased region" description="Polar residues" evidence="1">
    <location>
        <begin position="13"/>
        <end position="24"/>
    </location>
</feature>
<accession>A0AAV9UHM6</accession>
<dbReference type="Pfam" id="PF14617">
    <property type="entry name" value="CMS1"/>
    <property type="match status" value="1"/>
</dbReference>
<evidence type="ECO:0000313" key="3">
    <source>
        <dbReference type="Proteomes" id="UP001373714"/>
    </source>
</evidence>
<dbReference type="Proteomes" id="UP001373714">
    <property type="component" value="Unassembled WGS sequence"/>
</dbReference>
<keyword evidence="3" id="KW-1185">Reference proteome</keyword>
<dbReference type="GO" id="GO:0030686">
    <property type="term" value="C:90S preribosome"/>
    <property type="evidence" value="ECO:0007669"/>
    <property type="project" value="TreeGrafter"/>
</dbReference>